<dbReference type="PANTHER" id="PTHR34059">
    <property type="entry name" value="EXPRESSED PROTEIN"/>
    <property type="match status" value="1"/>
</dbReference>
<dbReference type="Pfam" id="PF05553">
    <property type="entry name" value="DUF761"/>
    <property type="match status" value="1"/>
</dbReference>
<organism evidence="2 3">
    <name type="scientific">Abeliophyllum distichum</name>
    <dbReference type="NCBI Taxonomy" id="126358"/>
    <lineage>
        <taxon>Eukaryota</taxon>
        <taxon>Viridiplantae</taxon>
        <taxon>Streptophyta</taxon>
        <taxon>Embryophyta</taxon>
        <taxon>Tracheophyta</taxon>
        <taxon>Spermatophyta</taxon>
        <taxon>Magnoliopsida</taxon>
        <taxon>eudicotyledons</taxon>
        <taxon>Gunneridae</taxon>
        <taxon>Pentapetalae</taxon>
        <taxon>asterids</taxon>
        <taxon>lamiids</taxon>
        <taxon>Lamiales</taxon>
        <taxon>Oleaceae</taxon>
        <taxon>Forsythieae</taxon>
        <taxon>Abeliophyllum</taxon>
    </lineage>
</organism>
<evidence type="ECO:0000256" key="1">
    <source>
        <dbReference type="SAM" id="MobiDB-lite"/>
    </source>
</evidence>
<dbReference type="InterPro" id="IPR008480">
    <property type="entry name" value="DUF761_pln"/>
</dbReference>
<accession>A0ABD1QBT3</accession>
<gene>
    <name evidence="2" type="ORF">Adt_40660</name>
</gene>
<feature type="compositionally biased region" description="Basic and acidic residues" evidence="1">
    <location>
        <begin position="12"/>
        <end position="22"/>
    </location>
</feature>
<dbReference type="Proteomes" id="UP001604336">
    <property type="component" value="Unassembled WGS sequence"/>
</dbReference>
<comment type="caution">
    <text evidence="2">The sequence shown here is derived from an EMBL/GenBank/DDBJ whole genome shotgun (WGS) entry which is preliminary data.</text>
</comment>
<reference evidence="3" key="1">
    <citation type="submission" date="2024-07" db="EMBL/GenBank/DDBJ databases">
        <title>Two chromosome-level genome assemblies of Korean endemic species Abeliophyllum distichum and Forsythia ovata (Oleaceae).</title>
        <authorList>
            <person name="Jang H."/>
        </authorList>
    </citation>
    <scope>NUCLEOTIDE SEQUENCE [LARGE SCALE GENOMIC DNA]</scope>
</reference>
<protein>
    <submittedName>
        <fullName evidence="2">Uncharacterized protein</fullName>
    </submittedName>
</protein>
<dbReference type="AlphaFoldDB" id="A0ABD1QBT3"/>
<evidence type="ECO:0000313" key="3">
    <source>
        <dbReference type="Proteomes" id="UP001604336"/>
    </source>
</evidence>
<sequence>MHENVIPNHASSKKEPINEKVIVETSDDEDDDSSETEYDDDYFERSSDNKGESANANDSGNHDVGRDVDKKADEFIAKFREQIRLQRIESIRRSTAQRAAGNKLR</sequence>
<name>A0ABD1QBT3_9LAMI</name>
<feature type="compositionally biased region" description="Acidic residues" evidence="1">
    <location>
        <begin position="25"/>
        <end position="42"/>
    </location>
</feature>
<keyword evidence="3" id="KW-1185">Reference proteome</keyword>
<evidence type="ECO:0000313" key="2">
    <source>
        <dbReference type="EMBL" id="KAL2472524.1"/>
    </source>
</evidence>
<dbReference type="PANTHER" id="PTHR34059:SF1">
    <property type="entry name" value="EXPRESSED PROTEIN"/>
    <property type="match status" value="1"/>
</dbReference>
<feature type="region of interest" description="Disordered" evidence="1">
    <location>
        <begin position="1"/>
        <end position="67"/>
    </location>
</feature>
<proteinExistence type="predicted"/>
<dbReference type="EMBL" id="JBFOLK010000012">
    <property type="protein sequence ID" value="KAL2472524.1"/>
    <property type="molecule type" value="Genomic_DNA"/>
</dbReference>